<reference evidence="2" key="1">
    <citation type="journal article" date="2019" name="Sci. Rep.">
        <title>Draft genome of Tanacetum cinerariifolium, the natural source of mosquito coil.</title>
        <authorList>
            <person name="Yamashiro T."/>
            <person name="Shiraishi A."/>
            <person name="Satake H."/>
            <person name="Nakayama K."/>
        </authorList>
    </citation>
    <scope>NUCLEOTIDE SEQUENCE</scope>
</reference>
<organism evidence="2">
    <name type="scientific">Tanacetum cinerariifolium</name>
    <name type="common">Dalmatian daisy</name>
    <name type="synonym">Chrysanthemum cinerariifolium</name>
    <dbReference type="NCBI Taxonomy" id="118510"/>
    <lineage>
        <taxon>Eukaryota</taxon>
        <taxon>Viridiplantae</taxon>
        <taxon>Streptophyta</taxon>
        <taxon>Embryophyta</taxon>
        <taxon>Tracheophyta</taxon>
        <taxon>Spermatophyta</taxon>
        <taxon>Magnoliopsida</taxon>
        <taxon>eudicotyledons</taxon>
        <taxon>Gunneridae</taxon>
        <taxon>Pentapetalae</taxon>
        <taxon>asterids</taxon>
        <taxon>campanulids</taxon>
        <taxon>Asterales</taxon>
        <taxon>Asteraceae</taxon>
        <taxon>Asteroideae</taxon>
        <taxon>Anthemideae</taxon>
        <taxon>Anthemidinae</taxon>
        <taxon>Tanacetum</taxon>
    </lineage>
</organism>
<dbReference type="EMBL" id="BKCJ011115576">
    <property type="protein sequence ID" value="GFC88441.1"/>
    <property type="molecule type" value="Genomic_DNA"/>
</dbReference>
<feature type="compositionally biased region" description="Basic and acidic residues" evidence="1">
    <location>
        <begin position="18"/>
        <end position="31"/>
    </location>
</feature>
<feature type="non-terminal residue" evidence="2">
    <location>
        <position position="1"/>
    </location>
</feature>
<feature type="compositionally biased region" description="Polar residues" evidence="1">
    <location>
        <begin position="58"/>
        <end position="67"/>
    </location>
</feature>
<evidence type="ECO:0000313" key="2">
    <source>
        <dbReference type="EMBL" id="GFC88441.1"/>
    </source>
</evidence>
<sequence>SEPAEQEESEPFEQEESEPAKQEEPDHEASSHKTATAPPPLPTTVSPLPTHQGPYLRQTAQIRAANS</sequence>
<dbReference type="AlphaFoldDB" id="A0A699RXS2"/>
<accession>A0A699RXS2</accession>
<protein>
    <submittedName>
        <fullName evidence="2">Uncharacterized protein</fullName>
    </submittedName>
</protein>
<comment type="caution">
    <text evidence="2">The sequence shown here is derived from an EMBL/GenBank/DDBJ whole genome shotgun (WGS) entry which is preliminary data.</text>
</comment>
<gene>
    <name evidence="2" type="ORF">Tci_860411</name>
</gene>
<evidence type="ECO:0000256" key="1">
    <source>
        <dbReference type="SAM" id="MobiDB-lite"/>
    </source>
</evidence>
<feature type="compositionally biased region" description="Acidic residues" evidence="1">
    <location>
        <begin position="1"/>
        <end position="17"/>
    </location>
</feature>
<proteinExistence type="predicted"/>
<feature type="region of interest" description="Disordered" evidence="1">
    <location>
        <begin position="1"/>
        <end position="67"/>
    </location>
</feature>
<name>A0A699RXS2_TANCI</name>